<protein>
    <submittedName>
        <fullName evidence="1">Uncharacterized protein</fullName>
    </submittedName>
</protein>
<organism evidence="1 2">
    <name type="scientific">Caenorhabditis remanei</name>
    <name type="common">Caenorhabditis vulgaris</name>
    <dbReference type="NCBI Taxonomy" id="31234"/>
    <lineage>
        <taxon>Eukaryota</taxon>
        <taxon>Metazoa</taxon>
        <taxon>Ecdysozoa</taxon>
        <taxon>Nematoda</taxon>
        <taxon>Chromadorea</taxon>
        <taxon>Rhabditida</taxon>
        <taxon>Rhabditina</taxon>
        <taxon>Rhabditomorpha</taxon>
        <taxon>Rhabditoidea</taxon>
        <taxon>Rhabditidae</taxon>
        <taxon>Peloderinae</taxon>
        <taxon>Caenorhabditis</taxon>
    </lineage>
</organism>
<evidence type="ECO:0000313" key="1">
    <source>
        <dbReference type="EMBL" id="OZG06595.1"/>
    </source>
</evidence>
<dbReference type="KEGG" id="crq:GCK72_025440"/>
<name>A0A261BA63_CAERE</name>
<dbReference type="Proteomes" id="UP000216624">
    <property type="component" value="Unassembled WGS sequence"/>
</dbReference>
<comment type="caution">
    <text evidence="1">The sequence shown here is derived from an EMBL/GenBank/DDBJ whole genome shotgun (WGS) entry which is preliminary data.</text>
</comment>
<keyword evidence="2" id="KW-1185">Reference proteome</keyword>
<proteinExistence type="predicted"/>
<reference evidence="1" key="1">
    <citation type="submission" date="2017-08" db="EMBL/GenBank/DDBJ databases">
        <authorList>
            <person name="de Groot N.N."/>
        </authorList>
    </citation>
    <scope>NUCLEOTIDE SEQUENCE [LARGE SCALE GENOMIC DNA]</scope>
    <source>
        <strain evidence="1">PX439</strain>
    </source>
</reference>
<accession>A0A261BA63</accession>
<evidence type="ECO:0000313" key="2">
    <source>
        <dbReference type="Proteomes" id="UP000216624"/>
    </source>
</evidence>
<gene>
    <name evidence="1" type="ORF">FL82_02138</name>
</gene>
<sequence length="106" mass="12558">MEVKNRDALLQEKINQVKSHEDVRECIKFFQEQFQPSWLRALEPAARNLAEFNIWHHLYRREPVEGCPFQLEINKRGKEFVATMKEIISRRREECEAGSLDVEDGA</sequence>
<dbReference type="CTD" id="9819353"/>
<dbReference type="EMBL" id="NMWX01000001">
    <property type="protein sequence ID" value="OZG06595.1"/>
    <property type="molecule type" value="Genomic_DNA"/>
</dbReference>
<dbReference type="HOGENOM" id="CLU_2225657_0_0_1"/>
<feature type="non-terminal residue" evidence="1">
    <location>
        <position position="1"/>
    </location>
</feature>